<accession>A0A0R1NMV4</accession>
<evidence type="ECO:0000259" key="7">
    <source>
        <dbReference type="Pfam" id="PF02687"/>
    </source>
</evidence>
<feature type="transmembrane region" description="Helical" evidence="6">
    <location>
        <begin position="146"/>
        <end position="170"/>
    </location>
</feature>
<dbReference type="RefSeq" id="WP_054654932.1">
    <property type="nucleotide sequence ID" value="NZ_AZEB01000012.1"/>
</dbReference>
<evidence type="ECO:0000256" key="1">
    <source>
        <dbReference type="ARBA" id="ARBA00004651"/>
    </source>
</evidence>
<feature type="transmembrane region" description="Helical" evidence="6">
    <location>
        <begin position="200"/>
        <end position="218"/>
    </location>
</feature>
<feature type="transmembrane region" description="Helical" evidence="6">
    <location>
        <begin position="100"/>
        <end position="126"/>
    </location>
</feature>
<feature type="transmembrane region" description="Helical" evidence="6">
    <location>
        <begin position="224"/>
        <end position="252"/>
    </location>
</feature>
<keyword evidence="3 6" id="KW-0812">Transmembrane</keyword>
<feature type="transmembrane region" description="Helical" evidence="6">
    <location>
        <begin position="531"/>
        <end position="557"/>
    </location>
</feature>
<keyword evidence="9" id="KW-1185">Reference proteome</keyword>
<feature type="domain" description="ABC3 transporter permease C-terminal" evidence="7">
    <location>
        <begin position="59"/>
        <end position="179"/>
    </location>
</feature>
<dbReference type="AlphaFoldDB" id="A0A0R1NMV4"/>
<dbReference type="InterPro" id="IPR003838">
    <property type="entry name" value="ABC3_permease_C"/>
</dbReference>
<organism evidence="8 9">
    <name type="scientific">Lentilactobacillus kisonensis DSM 19906 = JCM 15041</name>
    <dbReference type="NCBI Taxonomy" id="1423766"/>
    <lineage>
        <taxon>Bacteria</taxon>
        <taxon>Bacillati</taxon>
        <taxon>Bacillota</taxon>
        <taxon>Bacilli</taxon>
        <taxon>Lactobacillales</taxon>
        <taxon>Lactobacillaceae</taxon>
        <taxon>Lentilactobacillus</taxon>
    </lineage>
</organism>
<evidence type="ECO:0000313" key="8">
    <source>
        <dbReference type="EMBL" id="KRL21783.1"/>
    </source>
</evidence>
<dbReference type="PANTHER" id="PTHR46795">
    <property type="entry name" value="ABC TRANSPORTER PERMEASE-RELATED-RELATED"/>
    <property type="match status" value="1"/>
</dbReference>
<feature type="transmembrane region" description="Helical" evidence="6">
    <location>
        <begin position="487"/>
        <end position="510"/>
    </location>
</feature>
<feature type="transmembrane region" description="Helical" evidence="6">
    <location>
        <begin position="283"/>
        <end position="304"/>
    </location>
</feature>
<evidence type="ECO:0000256" key="3">
    <source>
        <dbReference type="ARBA" id="ARBA00022692"/>
    </source>
</evidence>
<comment type="subcellular location">
    <subcellularLocation>
        <location evidence="1 6">Cell membrane</location>
        <topology evidence="1 6">Multi-pass membrane protein</topology>
    </subcellularLocation>
</comment>
<keyword evidence="5 6" id="KW-0472">Membrane</keyword>
<dbReference type="PATRIC" id="fig|1423766.4.peg.550"/>
<protein>
    <submittedName>
        <fullName evidence="8">Efflux ABC transporter, permease protein</fullName>
    </submittedName>
</protein>
<evidence type="ECO:0000256" key="6">
    <source>
        <dbReference type="PIRNR" id="PIRNR018968"/>
    </source>
</evidence>
<dbReference type="GO" id="GO:0055085">
    <property type="term" value="P:transmembrane transport"/>
    <property type="evidence" value="ECO:0007669"/>
    <property type="project" value="UniProtKB-UniRule"/>
</dbReference>
<feature type="transmembrane region" description="Helical" evidence="6">
    <location>
        <begin position="577"/>
        <end position="597"/>
    </location>
</feature>
<sequence>MLFKISLSGVKSRWKDYLVLFSGMMITTAIFYMFETISTNDKFTTNSPVGQNAKVVFIFGSILLAIITLVYVFYANNFLMSMRKHDYGLFMMLGAKSKVISRLIILETLVIGLASTAVGIVIGVGVTKGLSGLLSNQIHVSLTNFSAFYMPAVWTTVILFLVLFVIAGLVNARTFFKTSALNLLRSNQESDWKDPKKRTLWIQAILGLVLLAAGYYAMYDINKLLLMAIPIALVTIILGTYFVFNSFFVMILEAVQRSSISFKGLNNFTVSQLKFRIRDYTRILSVVSLLFALALGAITVGIGFQRMVPMMANGNNAYAVGITNPSSKMKSLVSGINNKNQVTYQQKVNSQTKTIYYRSSQFKNQPFKYAHFTNRTQLKSQVNDAQLSQLKDQTSEAYAGLNNVQSPLTRNLRIKFVSNVAFNQIRSKTNTLLLVRVTNMDAAAQTLSKIVNLQTRQYGKKVSEGLGIGGSYVTYQLLKGVFGSLEFMGIFLGIAFLAMLASCLMFKILSGAANDQTRFEMLNKIGARKSVLNRSILIQILGLFLLPAVLGIIDVAFGLQMFVKANLLHNAYQTFGWSALGFSVLYLIYYGMTVIIYSKIVVPKTRMEK</sequence>
<evidence type="ECO:0000256" key="4">
    <source>
        <dbReference type="ARBA" id="ARBA00022989"/>
    </source>
</evidence>
<keyword evidence="6" id="KW-0813">Transport</keyword>
<dbReference type="PANTHER" id="PTHR46795:SF3">
    <property type="entry name" value="ABC TRANSPORTER PERMEASE"/>
    <property type="match status" value="1"/>
</dbReference>
<dbReference type="Pfam" id="PF02687">
    <property type="entry name" value="FtsX"/>
    <property type="match status" value="1"/>
</dbReference>
<dbReference type="Proteomes" id="UP000051439">
    <property type="component" value="Unassembled WGS sequence"/>
</dbReference>
<evidence type="ECO:0000256" key="5">
    <source>
        <dbReference type="ARBA" id="ARBA00023136"/>
    </source>
</evidence>
<evidence type="ECO:0000313" key="9">
    <source>
        <dbReference type="Proteomes" id="UP000051439"/>
    </source>
</evidence>
<dbReference type="PIRSF" id="PIRSF018968">
    <property type="entry name" value="ABC_permease_BceB"/>
    <property type="match status" value="1"/>
</dbReference>
<proteinExistence type="inferred from homology"/>
<reference evidence="8 9" key="1">
    <citation type="journal article" date="2015" name="Genome Announc.">
        <title>Expanding the biotechnology potential of lactobacilli through comparative genomics of 213 strains and associated genera.</title>
        <authorList>
            <person name="Sun Z."/>
            <person name="Harris H.M."/>
            <person name="McCann A."/>
            <person name="Guo C."/>
            <person name="Argimon S."/>
            <person name="Zhang W."/>
            <person name="Yang X."/>
            <person name="Jeffery I.B."/>
            <person name="Cooney J.C."/>
            <person name="Kagawa T.F."/>
            <person name="Liu W."/>
            <person name="Song Y."/>
            <person name="Salvetti E."/>
            <person name="Wrobel A."/>
            <person name="Rasinkangas P."/>
            <person name="Parkhill J."/>
            <person name="Rea M.C."/>
            <person name="O'Sullivan O."/>
            <person name="Ritari J."/>
            <person name="Douillard F.P."/>
            <person name="Paul Ross R."/>
            <person name="Yang R."/>
            <person name="Briner A.E."/>
            <person name="Felis G.E."/>
            <person name="de Vos W.M."/>
            <person name="Barrangou R."/>
            <person name="Klaenhammer T.R."/>
            <person name="Caufield P.W."/>
            <person name="Cui Y."/>
            <person name="Zhang H."/>
            <person name="O'Toole P.W."/>
        </authorList>
    </citation>
    <scope>NUCLEOTIDE SEQUENCE [LARGE SCALE GENOMIC DNA]</scope>
    <source>
        <strain evidence="8 9">DSM 19906</strain>
    </source>
</reference>
<feature type="transmembrane region" description="Helical" evidence="6">
    <location>
        <begin position="55"/>
        <end position="79"/>
    </location>
</feature>
<gene>
    <name evidence="8" type="ORF">FC98_GL000532</name>
</gene>
<comment type="caution">
    <text evidence="8">The sequence shown here is derived from an EMBL/GenBank/DDBJ whole genome shotgun (WGS) entry which is preliminary data.</text>
</comment>
<feature type="transmembrane region" description="Helical" evidence="6">
    <location>
        <begin position="17"/>
        <end position="35"/>
    </location>
</feature>
<evidence type="ECO:0000256" key="2">
    <source>
        <dbReference type="ARBA" id="ARBA00022475"/>
    </source>
</evidence>
<dbReference type="GO" id="GO:0005886">
    <property type="term" value="C:plasma membrane"/>
    <property type="evidence" value="ECO:0007669"/>
    <property type="project" value="UniProtKB-SubCell"/>
</dbReference>
<dbReference type="EMBL" id="AZEB01000012">
    <property type="protein sequence ID" value="KRL21783.1"/>
    <property type="molecule type" value="Genomic_DNA"/>
</dbReference>
<comment type="similarity">
    <text evidence="6">Belongs to the ABC-4 integral membrane protein family.</text>
</comment>
<keyword evidence="2 6" id="KW-1003">Cell membrane</keyword>
<dbReference type="InterPro" id="IPR052536">
    <property type="entry name" value="ABC-4_Integral_Memb_Prot"/>
</dbReference>
<name>A0A0R1NMV4_9LACO</name>
<dbReference type="InterPro" id="IPR027022">
    <property type="entry name" value="ABC_permease_BceB-typ"/>
</dbReference>
<keyword evidence="4 6" id="KW-1133">Transmembrane helix</keyword>